<proteinExistence type="evidence at transcript level"/>
<protein>
    <submittedName>
        <fullName evidence="3">PiggyBac transposable element-derived protein 4</fullName>
    </submittedName>
</protein>
<dbReference type="Pfam" id="PF13843">
    <property type="entry name" value="DDE_Tnp_1_7"/>
    <property type="match status" value="1"/>
</dbReference>
<accession>W8BET8</accession>
<dbReference type="EMBL" id="GAMC01011114">
    <property type="protein sequence ID" value="JAB95441.1"/>
    <property type="molecule type" value="mRNA"/>
</dbReference>
<sequence>MSFSSEVLANIKTPMDSDESEEDIHRNPLLKVLKSFPETSTEIVSFVGENLRSENFKEEAGTCVDPLFNNIEDSLQNYFTCSYQDNEIFKTDESDDETNEARQYSKVSRPEKEFASHNGFLWHTSRNVAGIEKFQSAIQLLQPRGKGPAHTINSILEMWSLLVDDQIVSQIVKYTNIEIKQKKLKMQHQRVIDAVELRSWIGLNYLCGIFRNATHKGPLDELWSMELGNSIFRCTMSFNRFKFICESMRFGETPIKDKKYDAPAILDLWDMFMVNCRSYYAPGGNCAVDEVEINYMRLRDESRLLLLCDAKTSYMCNGILNLDGEYKERDILRLVSDMKGSKRNIVLPKKFTSIELLNKLLGIDISSLGILANTAMEIPPDFQTNGTFRKLYSDSMCLILNHQNKNILLASGMPKNIKVEHLYNLSCNVCRDFSEMRCKYSTTTTTSTIQNNYNCWSSNFFQNILDCAAVNAWILFVLSVNGDSSMKQRDFQRRLGLYLTQQQLKRQLHSNRISLSQKVQISEVLGENIDKLFPKTTAESRGDTSFTFMPNNNVKVPDGVKLFSKNLNKRSNCRKCPSKISRKTKTRCQQCLRPLCQRHYILRCCDCTGVTETEEDTPANAKRIVSELSASEIDEDDNDME</sequence>
<reference evidence="3" key="1">
    <citation type="submission" date="2013-07" db="EMBL/GenBank/DDBJ databases">
        <authorList>
            <person name="Geib S."/>
        </authorList>
    </citation>
    <scope>NUCLEOTIDE SEQUENCE</scope>
</reference>
<reference evidence="3" key="2">
    <citation type="journal article" date="2014" name="BMC Genomics">
        <title>A genomic perspective to assessing quality of mass-reared SIT flies used in Mediterranean fruit fly (Ceratitis capitata) eradication in California.</title>
        <authorList>
            <person name="Calla B."/>
            <person name="Hall B."/>
            <person name="Hou S."/>
            <person name="Geib S.M."/>
        </authorList>
    </citation>
    <scope>NUCLEOTIDE SEQUENCE</scope>
</reference>
<dbReference type="AlphaFoldDB" id="W8BET8"/>
<dbReference type="InterPro" id="IPR029526">
    <property type="entry name" value="PGBD"/>
</dbReference>
<dbReference type="GeneID" id="101451606"/>
<feature type="domain" description="PiggyBac transposable element-derived protein" evidence="2">
    <location>
        <begin position="158"/>
        <end position="421"/>
    </location>
</feature>
<evidence type="ECO:0000259" key="2">
    <source>
        <dbReference type="Pfam" id="PF13843"/>
    </source>
</evidence>
<evidence type="ECO:0000313" key="3">
    <source>
        <dbReference type="EMBL" id="JAB95448.1"/>
    </source>
</evidence>
<organism evidence="3">
    <name type="scientific">Ceratitis capitata</name>
    <name type="common">Mediterranean fruit fly</name>
    <name type="synonym">Tephritis capitata</name>
    <dbReference type="NCBI Taxonomy" id="7213"/>
    <lineage>
        <taxon>Eukaryota</taxon>
        <taxon>Metazoa</taxon>
        <taxon>Ecdysozoa</taxon>
        <taxon>Arthropoda</taxon>
        <taxon>Hexapoda</taxon>
        <taxon>Insecta</taxon>
        <taxon>Pterygota</taxon>
        <taxon>Neoptera</taxon>
        <taxon>Endopterygota</taxon>
        <taxon>Diptera</taxon>
        <taxon>Brachycera</taxon>
        <taxon>Muscomorpha</taxon>
        <taxon>Tephritoidea</taxon>
        <taxon>Tephritidae</taxon>
        <taxon>Ceratitis</taxon>
        <taxon>Ceratitis</taxon>
    </lineage>
</organism>
<feature type="region of interest" description="Disordered" evidence="1">
    <location>
        <begin position="1"/>
        <end position="22"/>
    </location>
</feature>
<dbReference type="OrthoDB" id="10057959at2759"/>
<dbReference type="PANTHER" id="PTHR46599:SF3">
    <property type="entry name" value="PIGGYBAC TRANSPOSABLE ELEMENT-DERIVED PROTEIN 4"/>
    <property type="match status" value="1"/>
</dbReference>
<name>W8BET8_CERCA</name>
<gene>
    <name evidence="3" type="primary">PGBD4</name>
</gene>
<dbReference type="EMBL" id="GAMC01011107">
    <property type="protein sequence ID" value="JAB95448.1"/>
    <property type="molecule type" value="mRNA"/>
</dbReference>
<dbReference type="PANTHER" id="PTHR46599">
    <property type="entry name" value="PIGGYBAC TRANSPOSABLE ELEMENT-DERIVED PROTEIN 4"/>
    <property type="match status" value="1"/>
</dbReference>
<evidence type="ECO:0000256" key="1">
    <source>
        <dbReference type="SAM" id="MobiDB-lite"/>
    </source>
</evidence>